<reference evidence="2 3" key="1">
    <citation type="submission" date="2011-09" db="EMBL/GenBank/DDBJ databases">
        <authorList>
            <consortium name="US DOE Joint Genome Institute (JGI-PGF)"/>
            <person name="Lucas S."/>
            <person name="Han J."/>
            <person name="Lapidus A."/>
            <person name="Cheng J.-F."/>
            <person name="Goodwin L."/>
            <person name="Pitluck S."/>
            <person name="Peters L."/>
            <person name="Land M.L."/>
            <person name="Hauser L."/>
            <person name="Orellana R."/>
            <person name="Lovley D."/>
            <person name="Woyke T.J."/>
        </authorList>
    </citation>
    <scope>NUCLEOTIDE SEQUENCE [LARGE SCALE GENOMIC DNA]</scope>
    <source>
        <strain evidence="2 3">2ac9</strain>
    </source>
</reference>
<evidence type="ECO:0000313" key="3">
    <source>
        <dbReference type="Proteomes" id="UP000005778"/>
    </source>
</evidence>
<accession>I5B676</accession>
<evidence type="ECO:0000259" key="1">
    <source>
        <dbReference type="PROSITE" id="PS51186"/>
    </source>
</evidence>
<evidence type="ECO:0000313" key="2">
    <source>
        <dbReference type="EMBL" id="EIM64989.1"/>
    </source>
</evidence>
<dbReference type="AlphaFoldDB" id="I5B676"/>
<dbReference type="InterPro" id="IPR050276">
    <property type="entry name" value="MshD_Acetyltransferase"/>
</dbReference>
<dbReference type="Pfam" id="PF00583">
    <property type="entry name" value="Acetyltransf_1"/>
    <property type="match status" value="1"/>
</dbReference>
<dbReference type="CDD" id="cd04301">
    <property type="entry name" value="NAT_SF"/>
    <property type="match status" value="1"/>
</dbReference>
<keyword evidence="2" id="KW-0808">Transferase</keyword>
<name>I5B676_9BACT</name>
<protein>
    <submittedName>
        <fullName evidence="2">Acetyltransferase</fullName>
    </submittedName>
</protein>
<proteinExistence type="predicted"/>
<dbReference type="RefSeq" id="WP_004074725.1">
    <property type="nucleotide sequence ID" value="NZ_CM001488.1"/>
</dbReference>
<dbReference type="STRING" id="879212.DespoDRAFT_03202"/>
<dbReference type="Proteomes" id="UP000005778">
    <property type="component" value="Chromosome"/>
</dbReference>
<dbReference type="PROSITE" id="PS51186">
    <property type="entry name" value="GNAT"/>
    <property type="match status" value="1"/>
</dbReference>
<sequence>MSGSRTPTVGVHAFPKDVRLRYTPRASDVESVRTLVTETGFFRPDEISIAAELVEECLKSGDESGYHFVMAQKEGNLAGYGCFGPIPCTLTSYDIYWIAVAPKFQGKGLGKCILREMERLIREKGGMRVYVETSTQQGYASTRMFYERCGYRCEAVLDDFYEPGDGKAIYSCRVNNQS</sequence>
<dbReference type="OrthoDB" id="9808367at2"/>
<feature type="domain" description="N-acetyltransferase" evidence="1">
    <location>
        <begin position="18"/>
        <end position="175"/>
    </location>
</feature>
<dbReference type="GO" id="GO:0016747">
    <property type="term" value="F:acyltransferase activity, transferring groups other than amino-acyl groups"/>
    <property type="evidence" value="ECO:0007669"/>
    <property type="project" value="InterPro"/>
</dbReference>
<dbReference type="Gene3D" id="3.40.630.30">
    <property type="match status" value="1"/>
</dbReference>
<dbReference type="HOGENOM" id="CLU_115356_1_0_7"/>
<dbReference type="InterPro" id="IPR016181">
    <property type="entry name" value="Acyl_CoA_acyltransferase"/>
</dbReference>
<dbReference type="SUPFAM" id="SSF55729">
    <property type="entry name" value="Acyl-CoA N-acyltransferases (Nat)"/>
    <property type="match status" value="1"/>
</dbReference>
<dbReference type="PANTHER" id="PTHR43617">
    <property type="entry name" value="L-AMINO ACID N-ACETYLTRANSFERASE"/>
    <property type="match status" value="1"/>
</dbReference>
<dbReference type="EMBL" id="CM001488">
    <property type="protein sequence ID" value="EIM64989.1"/>
    <property type="molecule type" value="Genomic_DNA"/>
</dbReference>
<keyword evidence="3" id="KW-1185">Reference proteome</keyword>
<dbReference type="InterPro" id="IPR000182">
    <property type="entry name" value="GNAT_dom"/>
</dbReference>
<organism evidence="2 3">
    <name type="scientific">Desulfobacter postgatei 2ac9</name>
    <dbReference type="NCBI Taxonomy" id="879212"/>
    <lineage>
        <taxon>Bacteria</taxon>
        <taxon>Pseudomonadati</taxon>
        <taxon>Thermodesulfobacteriota</taxon>
        <taxon>Desulfobacteria</taxon>
        <taxon>Desulfobacterales</taxon>
        <taxon>Desulfobacteraceae</taxon>
        <taxon>Desulfobacter</taxon>
    </lineage>
</organism>
<gene>
    <name evidence="2" type="ORF">DespoDRAFT_03202</name>
</gene>
<dbReference type="eggNOG" id="COG0456">
    <property type="taxonomic scope" value="Bacteria"/>
</dbReference>
<reference evidence="2 3" key="2">
    <citation type="submission" date="2012-02" db="EMBL/GenBank/DDBJ databases">
        <title>Improved High-Quality Draft sequence of Desulfobacter postgatei 2ac9.</title>
        <authorList>
            <consortium name="US DOE Joint Genome Institute"/>
            <person name="Lucas S."/>
            <person name="Han J."/>
            <person name="Lapidus A."/>
            <person name="Cheng J.-F."/>
            <person name="Goodwin L."/>
            <person name="Pitluck S."/>
            <person name="Peters L."/>
            <person name="Ovchinnikova G."/>
            <person name="Held B."/>
            <person name="Detter J.C."/>
            <person name="Han C."/>
            <person name="Tapia R."/>
            <person name="Land M."/>
            <person name="Hauser L."/>
            <person name="Kyrpides N."/>
            <person name="Ivanova N."/>
            <person name="Pagani I."/>
            <person name="Orellana R."/>
            <person name="Lovley D."/>
            <person name="Woyke T."/>
        </authorList>
    </citation>
    <scope>NUCLEOTIDE SEQUENCE [LARGE SCALE GENOMIC DNA]</scope>
    <source>
        <strain evidence="2 3">2ac9</strain>
    </source>
</reference>